<dbReference type="Proteomes" id="UP000298493">
    <property type="component" value="Unassembled WGS sequence"/>
</dbReference>
<dbReference type="EMBL" id="SNSC02000016">
    <property type="protein sequence ID" value="TID17456.1"/>
    <property type="molecule type" value="Genomic_DNA"/>
</dbReference>
<feature type="compositionally biased region" description="Polar residues" evidence="1">
    <location>
        <begin position="83"/>
        <end position="101"/>
    </location>
</feature>
<feature type="region of interest" description="Disordered" evidence="1">
    <location>
        <begin position="1"/>
        <end position="50"/>
    </location>
</feature>
<protein>
    <submittedName>
        <fullName evidence="2">Uncharacterized protein</fullName>
    </submittedName>
</protein>
<organism evidence="2 3">
    <name type="scientific">Venturia nashicola</name>
    <dbReference type="NCBI Taxonomy" id="86259"/>
    <lineage>
        <taxon>Eukaryota</taxon>
        <taxon>Fungi</taxon>
        <taxon>Dikarya</taxon>
        <taxon>Ascomycota</taxon>
        <taxon>Pezizomycotina</taxon>
        <taxon>Dothideomycetes</taxon>
        <taxon>Pleosporomycetidae</taxon>
        <taxon>Venturiales</taxon>
        <taxon>Venturiaceae</taxon>
        <taxon>Venturia</taxon>
    </lineage>
</organism>
<accession>A0A4Z1NP03</accession>
<gene>
    <name evidence="2" type="ORF">E6O75_ATG08202</name>
</gene>
<proteinExistence type="predicted"/>
<keyword evidence="3" id="KW-1185">Reference proteome</keyword>
<evidence type="ECO:0000313" key="2">
    <source>
        <dbReference type="EMBL" id="TID17456.1"/>
    </source>
</evidence>
<feature type="region of interest" description="Disordered" evidence="1">
    <location>
        <begin position="117"/>
        <end position="163"/>
    </location>
</feature>
<feature type="compositionally biased region" description="Polar residues" evidence="1">
    <location>
        <begin position="33"/>
        <end position="45"/>
    </location>
</feature>
<comment type="caution">
    <text evidence="2">The sequence shown here is derived from an EMBL/GenBank/DDBJ whole genome shotgun (WGS) entry which is preliminary data.</text>
</comment>
<evidence type="ECO:0000256" key="1">
    <source>
        <dbReference type="SAM" id="MobiDB-lite"/>
    </source>
</evidence>
<evidence type="ECO:0000313" key="3">
    <source>
        <dbReference type="Proteomes" id="UP000298493"/>
    </source>
</evidence>
<reference evidence="2 3" key="1">
    <citation type="submission" date="2019-04" db="EMBL/GenBank/DDBJ databases">
        <title>High contiguity whole genome sequence and gene annotation resource for two Venturia nashicola isolates.</title>
        <authorList>
            <person name="Prokchorchik M."/>
            <person name="Won K."/>
            <person name="Lee Y."/>
            <person name="Choi E.D."/>
            <person name="Segonzac C."/>
            <person name="Sohn K.H."/>
        </authorList>
    </citation>
    <scope>NUCLEOTIDE SEQUENCE [LARGE SCALE GENOMIC DNA]</scope>
    <source>
        <strain evidence="2 3">PRI2</strain>
    </source>
</reference>
<feature type="compositionally biased region" description="Basic and acidic residues" evidence="1">
    <location>
        <begin position="122"/>
        <end position="134"/>
    </location>
</feature>
<dbReference type="AlphaFoldDB" id="A0A4Z1NP03"/>
<name>A0A4Z1NP03_9PEZI</name>
<sequence length="215" mass="23469">MVLGVVSPDFIKPSVSQPLRAPASDRQKDAQNPPKTDSLSSTSISKVPMGQVVIPKHRNFSKPFYTAISAGSGSGSGRRRTQSEILSTSLPSSTQPWDNQNSKNYAEVETQIATISSPLGDQNHDSIHKIDPSRRVKSCSLPQAQTRVSGEEEREVSEEVRTRSTSLGERLKIDDRARTWGGVPSTEMTVSGRTFWRSVLGSSAREREKGEDGSV</sequence>
<feature type="region of interest" description="Disordered" evidence="1">
    <location>
        <begin position="65"/>
        <end position="101"/>
    </location>
</feature>